<organism evidence="3 4">
    <name type="scientific">Psychrobacter aquaticus CMS 56</name>
    <dbReference type="NCBI Taxonomy" id="1354303"/>
    <lineage>
        <taxon>Bacteria</taxon>
        <taxon>Pseudomonadati</taxon>
        <taxon>Pseudomonadota</taxon>
        <taxon>Gammaproteobacteria</taxon>
        <taxon>Moraxellales</taxon>
        <taxon>Moraxellaceae</taxon>
        <taxon>Psychrobacter</taxon>
    </lineage>
</organism>
<gene>
    <name evidence="3" type="ORF">M917_0593</name>
</gene>
<keyword evidence="2" id="KW-0812">Transmembrane</keyword>
<evidence type="ECO:0000256" key="1">
    <source>
        <dbReference type="SAM" id="Coils"/>
    </source>
</evidence>
<feature type="coiled-coil region" evidence="1">
    <location>
        <begin position="186"/>
        <end position="245"/>
    </location>
</feature>
<evidence type="ECO:0000256" key="2">
    <source>
        <dbReference type="SAM" id="Phobius"/>
    </source>
</evidence>
<protein>
    <submittedName>
        <fullName evidence="3">Uncharacterized protein</fullName>
    </submittedName>
</protein>
<sequence>MTNRNSEYESFLNEWQELVNKICDISIVDTDSESTDPTQEFARLLKVITYMDETIKSIDSELVPLTLWSECKNHCISCKSSVEEAINNQTEATVLTANNSVDVLLSKLAPYFQDSLAKIKAMKPAFNEYTKYITNQLEAYKEKNNDLVKHLKGKVSTASKINDELLEYKDSISKLHSEFLVGTDEEHSLQAKMKGLEESIDEQRSKIDAFYSSLLINEGSIQSKIEEAQELITTANTEVQKIRDDLSVKLNELDDFHNKVFGEPNAEGDIENGLKFEINERKNNLDSLITTQTDQYKVIKSNIESLLPGATSAGLASAYHELSISFNEPIEKYSKYFTISLFLLLLVSGSLTIHSLLLTNFPSNADGRNFLNDIGVFLLQRLPIVLPIIWFAVFASKRRSEAERLKQEYAHKEALAKSYQSFKLQIEELDSENKEPLLEKLLAAAIETIAMNASNTLDKKHGDNAPLIGIFDKTVNKLPFTDPKE</sequence>
<keyword evidence="2" id="KW-0472">Membrane</keyword>
<dbReference type="eggNOG" id="COG1196">
    <property type="taxonomic scope" value="Bacteria"/>
</dbReference>
<feature type="transmembrane region" description="Helical" evidence="2">
    <location>
        <begin position="377"/>
        <end position="396"/>
    </location>
</feature>
<dbReference type="Proteomes" id="UP000016761">
    <property type="component" value="Unassembled WGS sequence"/>
</dbReference>
<reference evidence="3 4" key="1">
    <citation type="journal article" date="2013" name="Genome Announc.">
        <title>Draft Genome Sequence of Psychrobacter aquaticus Strain CMS 56T, Isolated from a Cyanobacterial Mat Sample Collected from Water Bodies in the McMurdo Dry Valley Region of Antarctica.</title>
        <authorList>
            <person name="Reddy G.S."/>
            <person name="Ara S."/>
            <person name="Singh A."/>
            <person name="Kumar Pinnaka A."/>
            <person name="Shivaji S."/>
        </authorList>
    </citation>
    <scope>NUCLEOTIDE SEQUENCE [LARGE SCALE GENOMIC DNA]</scope>
    <source>
        <strain evidence="3 4">CMS 56</strain>
    </source>
</reference>
<feature type="transmembrane region" description="Helical" evidence="2">
    <location>
        <begin position="336"/>
        <end position="357"/>
    </location>
</feature>
<dbReference type="STRING" id="1354303.M917_0593"/>
<keyword evidence="4" id="KW-1185">Reference proteome</keyword>
<comment type="caution">
    <text evidence="3">The sequence shown here is derived from an EMBL/GenBank/DDBJ whole genome shotgun (WGS) entry which is preliminary data.</text>
</comment>
<dbReference type="EMBL" id="AUSW01000013">
    <property type="protein sequence ID" value="ERL56567.1"/>
    <property type="molecule type" value="Genomic_DNA"/>
</dbReference>
<dbReference type="RefSeq" id="WP_021813257.1">
    <property type="nucleotide sequence ID" value="NZ_AUSW01000013.1"/>
</dbReference>
<evidence type="ECO:0000313" key="3">
    <source>
        <dbReference type="EMBL" id="ERL56567.1"/>
    </source>
</evidence>
<dbReference type="PATRIC" id="fig|1354303.4.peg.584"/>
<name>U4T5E2_9GAMM</name>
<keyword evidence="2" id="KW-1133">Transmembrane helix</keyword>
<dbReference type="AlphaFoldDB" id="U4T5E2"/>
<dbReference type="OrthoDB" id="1431451at2"/>
<accession>U4T5E2</accession>
<evidence type="ECO:0000313" key="4">
    <source>
        <dbReference type="Proteomes" id="UP000016761"/>
    </source>
</evidence>
<proteinExistence type="predicted"/>
<keyword evidence="1" id="KW-0175">Coiled coil</keyword>